<comment type="catalytic activity">
    <reaction evidence="7 9 14">
        <text>(S)-4-amino-5-oxopentanoate + tRNA(Glu) + NADP(+) = L-glutamyl-tRNA(Glu) + NADPH + H(+)</text>
        <dbReference type="Rhea" id="RHEA:12344"/>
        <dbReference type="Rhea" id="RHEA-COMP:9663"/>
        <dbReference type="Rhea" id="RHEA-COMP:9680"/>
        <dbReference type="ChEBI" id="CHEBI:15378"/>
        <dbReference type="ChEBI" id="CHEBI:57501"/>
        <dbReference type="ChEBI" id="CHEBI:57783"/>
        <dbReference type="ChEBI" id="CHEBI:58349"/>
        <dbReference type="ChEBI" id="CHEBI:78442"/>
        <dbReference type="ChEBI" id="CHEBI:78520"/>
        <dbReference type="EC" id="1.2.1.70"/>
    </reaction>
</comment>
<protein>
    <recommendedName>
        <fullName evidence="8 9">Glutamyl-tRNA reductase</fullName>
        <shortName evidence="9">GluTR</shortName>
        <ecNumber evidence="3 9">1.2.1.70</ecNumber>
    </recommendedName>
</protein>
<dbReference type="InterPro" id="IPR036343">
    <property type="entry name" value="GluRdtase_N_sf"/>
</dbReference>
<dbReference type="FunFam" id="3.40.50.720:FF:000031">
    <property type="entry name" value="Glutamyl-tRNA reductase"/>
    <property type="match status" value="1"/>
</dbReference>
<comment type="function">
    <text evidence="9">Catalyzes the NADPH-dependent reduction of glutamyl-tRNA(Glu) to glutamate 1-semialdehyde (GSA).</text>
</comment>
<evidence type="ECO:0000256" key="12">
    <source>
        <dbReference type="PIRSR" id="PIRSR000445-3"/>
    </source>
</evidence>
<dbReference type="InterPro" id="IPR036291">
    <property type="entry name" value="NAD(P)-bd_dom_sf"/>
</dbReference>
<keyword evidence="4 9" id="KW-0521">NADP</keyword>
<dbReference type="Gene3D" id="3.30.460.30">
    <property type="entry name" value="Glutamyl-tRNA reductase, N-terminal domain"/>
    <property type="match status" value="1"/>
</dbReference>
<organism evidence="19 20">
    <name type="scientific">Oceanidesulfovibrio indonesiensis</name>
    <dbReference type="NCBI Taxonomy" id="54767"/>
    <lineage>
        <taxon>Bacteria</taxon>
        <taxon>Pseudomonadati</taxon>
        <taxon>Thermodesulfobacteriota</taxon>
        <taxon>Desulfovibrionia</taxon>
        <taxon>Desulfovibrionales</taxon>
        <taxon>Desulfovibrionaceae</taxon>
        <taxon>Oceanidesulfovibrio</taxon>
    </lineage>
</organism>
<keyword evidence="20" id="KW-1185">Reference proteome</keyword>
<dbReference type="FunFam" id="3.30.460.30:FF:000001">
    <property type="entry name" value="Glutamyl-tRNA reductase"/>
    <property type="match status" value="1"/>
</dbReference>
<evidence type="ECO:0000256" key="6">
    <source>
        <dbReference type="ARBA" id="ARBA00023244"/>
    </source>
</evidence>
<evidence type="ECO:0000256" key="10">
    <source>
        <dbReference type="PIRSR" id="PIRSR000445-1"/>
    </source>
</evidence>
<dbReference type="GO" id="GO:0019353">
    <property type="term" value="P:protoporphyrinogen IX biosynthetic process from glutamate"/>
    <property type="evidence" value="ECO:0007669"/>
    <property type="project" value="TreeGrafter"/>
</dbReference>
<dbReference type="InterPro" id="IPR006151">
    <property type="entry name" value="Shikm_DH/Glu-tRNA_Rdtase"/>
</dbReference>
<evidence type="ECO:0000259" key="17">
    <source>
        <dbReference type="Pfam" id="PF01488"/>
    </source>
</evidence>
<feature type="domain" description="Quinate/shikimate 5-dehydrogenase/glutamyl-tRNA reductase" evidence="17">
    <location>
        <begin position="186"/>
        <end position="321"/>
    </location>
</feature>
<dbReference type="Pfam" id="PF01488">
    <property type="entry name" value="Shikimate_DH"/>
    <property type="match status" value="1"/>
</dbReference>
<evidence type="ECO:0000256" key="4">
    <source>
        <dbReference type="ARBA" id="ARBA00022857"/>
    </source>
</evidence>
<evidence type="ECO:0000313" key="20">
    <source>
        <dbReference type="Proteomes" id="UP000448292"/>
    </source>
</evidence>
<feature type="binding site" evidence="9 11">
    <location>
        <position position="135"/>
    </location>
    <ligand>
        <name>substrate</name>
    </ligand>
</feature>
<dbReference type="InterPro" id="IPR018214">
    <property type="entry name" value="GluRdtase_CS"/>
</dbReference>
<dbReference type="EMBL" id="QMIE01000014">
    <property type="protein sequence ID" value="TVM15873.1"/>
    <property type="molecule type" value="Genomic_DNA"/>
</dbReference>
<feature type="binding site" evidence="9 11">
    <location>
        <position position="124"/>
    </location>
    <ligand>
        <name>substrate</name>
    </ligand>
</feature>
<evidence type="ECO:0000256" key="9">
    <source>
        <dbReference type="HAMAP-Rule" id="MF_00087"/>
    </source>
</evidence>
<comment type="subunit">
    <text evidence="9">Homodimer.</text>
</comment>
<dbReference type="RefSeq" id="WP_144303914.1">
    <property type="nucleotide sequence ID" value="NZ_QMIE01000014.1"/>
</dbReference>
<evidence type="ECO:0000259" key="16">
    <source>
        <dbReference type="Pfam" id="PF00745"/>
    </source>
</evidence>
<evidence type="ECO:0000256" key="13">
    <source>
        <dbReference type="PIRSR" id="PIRSR000445-4"/>
    </source>
</evidence>
<dbReference type="SUPFAM" id="SSF69742">
    <property type="entry name" value="Glutamyl tRNA-reductase catalytic, N-terminal domain"/>
    <property type="match status" value="1"/>
</dbReference>
<feature type="site" description="Important for activity" evidence="9 13">
    <location>
        <position position="114"/>
    </location>
</feature>
<dbReference type="HAMAP" id="MF_00087">
    <property type="entry name" value="Glu_tRNA_reductase"/>
    <property type="match status" value="1"/>
</dbReference>
<reference evidence="19 20" key="1">
    <citation type="submission" date="2018-06" db="EMBL/GenBank/DDBJ databases">
        <title>Complete genome of Desulfovibrio indonesiensis P37SLT.</title>
        <authorList>
            <person name="Crispim J.S."/>
            <person name="Vidigal P.M.P."/>
            <person name="Silva L.C.F."/>
            <person name="Laguardia C.N."/>
            <person name="Araujo L.C."/>
            <person name="Dias R.S."/>
            <person name="Sousa M.P."/>
            <person name="Paula S.O."/>
            <person name="Silva C."/>
        </authorList>
    </citation>
    <scope>NUCLEOTIDE SEQUENCE [LARGE SCALE GENOMIC DNA]</scope>
    <source>
        <strain evidence="19 20">P37SLT</strain>
    </source>
</reference>
<evidence type="ECO:0000256" key="14">
    <source>
        <dbReference type="RuleBase" id="RU000584"/>
    </source>
</evidence>
<proteinExistence type="inferred from homology"/>
<name>A0A7M3MC40_9BACT</name>
<evidence type="ECO:0000256" key="2">
    <source>
        <dbReference type="ARBA" id="ARBA00005916"/>
    </source>
</evidence>
<dbReference type="GO" id="GO:0050661">
    <property type="term" value="F:NADP binding"/>
    <property type="evidence" value="ECO:0007669"/>
    <property type="project" value="InterPro"/>
</dbReference>
<accession>A0A7M3MC40</accession>
<evidence type="ECO:0000256" key="3">
    <source>
        <dbReference type="ARBA" id="ARBA00012970"/>
    </source>
</evidence>
<comment type="miscellaneous">
    <text evidence="9">During catalysis, the active site Cys acts as a nucleophile attacking the alpha-carbonyl group of tRNA-bound glutamate with the formation of a thioester intermediate between enzyme and glutamate, and the concomitant release of tRNA(Glu). The thioester intermediate is finally reduced by direct hydride transfer from NADPH, to form the product GSA.</text>
</comment>
<dbReference type="InterPro" id="IPR000343">
    <property type="entry name" value="4pyrrol_synth_GluRdtase"/>
</dbReference>
<dbReference type="NCBIfam" id="TIGR01035">
    <property type="entry name" value="hemA"/>
    <property type="match status" value="1"/>
</dbReference>
<dbReference type="PIRSF" id="PIRSF000445">
    <property type="entry name" value="4pyrrol_synth_GluRdtase"/>
    <property type="match status" value="1"/>
</dbReference>
<evidence type="ECO:0000313" key="19">
    <source>
        <dbReference type="EMBL" id="TVM15873.1"/>
    </source>
</evidence>
<keyword evidence="5 9" id="KW-0560">Oxidoreductase</keyword>
<dbReference type="CDD" id="cd05213">
    <property type="entry name" value="NAD_bind_Glutamyl_tRNA_reduct"/>
    <property type="match status" value="1"/>
</dbReference>
<dbReference type="InterPro" id="IPR036453">
    <property type="entry name" value="GluRdtase_dimer_dom_sf"/>
</dbReference>
<dbReference type="SUPFAM" id="SSF51735">
    <property type="entry name" value="NAD(P)-binding Rossmann-fold domains"/>
    <property type="match status" value="1"/>
</dbReference>
<dbReference type="UniPathway" id="UPA00251">
    <property type="reaction ID" value="UER00316"/>
</dbReference>
<dbReference type="GO" id="GO:0008883">
    <property type="term" value="F:glutamyl-tRNA reductase activity"/>
    <property type="evidence" value="ECO:0007669"/>
    <property type="project" value="UniProtKB-UniRule"/>
</dbReference>
<gene>
    <name evidence="9" type="primary">hemA</name>
    <name evidence="19" type="ORF">DPQ33_14305</name>
</gene>
<feature type="binding site" evidence="9 12">
    <location>
        <begin position="204"/>
        <end position="209"/>
    </location>
    <ligand>
        <name>NADP(+)</name>
        <dbReference type="ChEBI" id="CHEBI:58349"/>
    </ligand>
</feature>
<evidence type="ECO:0000259" key="18">
    <source>
        <dbReference type="Pfam" id="PF05201"/>
    </source>
</evidence>
<comment type="domain">
    <text evidence="9">Possesses an unusual extended V-shaped dimeric structure with each monomer consisting of three distinct domains arranged along a curved 'spinal' alpha-helix. The N-terminal catalytic domain specifically recognizes the glutamate moiety of the substrate. The second domain is the NADPH-binding domain, and the third C-terminal domain is responsible for dimerization.</text>
</comment>
<dbReference type="Gene3D" id="3.40.50.720">
    <property type="entry name" value="NAD(P)-binding Rossmann-like Domain"/>
    <property type="match status" value="1"/>
</dbReference>
<evidence type="ECO:0000256" key="7">
    <source>
        <dbReference type="ARBA" id="ARBA00047464"/>
    </source>
</evidence>
<evidence type="ECO:0000256" key="8">
    <source>
        <dbReference type="ARBA" id="ARBA00068659"/>
    </source>
</evidence>
<dbReference type="PROSITE" id="PS00747">
    <property type="entry name" value="GLUTR"/>
    <property type="match status" value="1"/>
</dbReference>
<dbReference type="Proteomes" id="UP000448292">
    <property type="component" value="Unassembled WGS sequence"/>
</dbReference>
<evidence type="ECO:0000256" key="11">
    <source>
        <dbReference type="PIRSR" id="PIRSR000445-2"/>
    </source>
</evidence>
<feature type="domain" description="Glutamyl-tRNA reductase N-terminal" evidence="18">
    <location>
        <begin position="8"/>
        <end position="171"/>
    </location>
</feature>
<feature type="binding site" evidence="9 11">
    <location>
        <begin position="129"/>
        <end position="131"/>
    </location>
    <ligand>
        <name>substrate</name>
    </ligand>
</feature>
<dbReference type="EC" id="1.2.1.70" evidence="3 9"/>
<evidence type="ECO:0000256" key="5">
    <source>
        <dbReference type="ARBA" id="ARBA00023002"/>
    </source>
</evidence>
<dbReference type="SUPFAM" id="SSF69075">
    <property type="entry name" value="Glutamyl tRNA-reductase dimerization domain"/>
    <property type="match status" value="1"/>
</dbReference>
<sequence length="477" mass="53054">MNKSLYLVGLNHTTAGVEVRETFGLADCLPGRIIESESGAQSVQGEEQQIIPLGGPIDELAILSTCNRVEIAAVGEQDACRDAVLARWAAARNADVEELKPYVYIHEDLDAVRHLFRVACALDSMVLGEPQILGQLKDAYRMAVKAGTTKVILNRLYHKAFSVAKRVRTETAVGSAAVSISYAAVELAKRIFGEMSKQKAMLIGAGEMAELAAQHLVTSGIKDIYVANRTFERARELAAQFEGQAIPFETLFDRLHEVDIVISSTGSPSAVIRAKDVKAVLKKRRNRPMFFIDIAVPRDIDPDVNTLDSVFLYDIDDLKEVVEENIAQRREEAAKATAIVYDEADAFGQWLKSLELQPTIVELLERNQGIAHKELAKTEKRLAQILGRDVAPEMHEALEILVDSVVKKVLHEPIIFLKRRSAEEESARRYIDTTRRMFNLDDEDIPDDAHADRRRKDIRDDVDARENDLGATSNNGA</sequence>
<evidence type="ECO:0000256" key="15">
    <source>
        <dbReference type="SAM" id="MobiDB-lite"/>
    </source>
</evidence>
<dbReference type="AlphaFoldDB" id="A0A7M3MC40"/>
<dbReference type="Pfam" id="PF00745">
    <property type="entry name" value="GlutR_dimer"/>
    <property type="match status" value="1"/>
</dbReference>
<dbReference type="PANTHER" id="PTHR43013:SF1">
    <property type="entry name" value="GLUTAMYL-TRNA REDUCTASE"/>
    <property type="match status" value="1"/>
</dbReference>
<dbReference type="InterPro" id="IPR015896">
    <property type="entry name" value="4pyrrol_synth_GluRdtase_dimer"/>
</dbReference>
<feature type="binding site" evidence="9 11">
    <location>
        <begin position="65"/>
        <end position="68"/>
    </location>
    <ligand>
        <name>substrate</name>
    </ligand>
</feature>
<dbReference type="InterPro" id="IPR015895">
    <property type="entry name" value="4pyrrol_synth_GluRdtase_N"/>
</dbReference>
<keyword evidence="6 9" id="KW-0627">Porphyrin biosynthesis</keyword>
<feature type="region of interest" description="Disordered" evidence="15">
    <location>
        <begin position="442"/>
        <end position="477"/>
    </location>
</feature>
<comment type="similarity">
    <text evidence="2 9 14">Belongs to the glutamyl-tRNA reductase family.</text>
</comment>
<feature type="active site" description="Nucleophile" evidence="9 10">
    <location>
        <position position="66"/>
    </location>
</feature>
<dbReference type="OrthoDB" id="110209at2"/>
<dbReference type="Pfam" id="PF05201">
    <property type="entry name" value="GlutR_N"/>
    <property type="match status" value="1"/>
</dbReference>
<comment type="caution">
    <text evidence="19">The sequence shown here is derived from an EMBL/GenBank/DDBJ whole genome shotgun (WGS) entry which is preliminary data.</text>
</comment>
<dbReference type="PANTHER" id="PTHR43013">
    <property type="entry name" value="GLUTAMYL-TRNA REDUCTASE"/>
    <property type="match status" value="1"/>
</dbReference>
<feature type="compositionally biased region" description="Basic and acidic residues" evidence="15">
    <location>
        <begin position="447"/>
        <end position="468"/>
    </location>
</feature>
<evidence type="ECO:0000256" key="1">
    <source>
        <dbReference type="ARBA" id="ARBA00005059"/>
    </source>
</evidence>
<feature type="domain" description="Tetrapyrrole biosynthesis glutamyl-tRNA reductase dimerisation" evidence="16">
    <location>
        <begin position="335"/>
        <end position="440"/>
    </location>
</feature>
<comment type="pathway">
    <text evidence="1 9 14">Porphyrin-containing compound metabolism; protoporphyrin-IX biosynthesis; 5-aminolevulinate from L-glutamyl-tRNA(Glu): step 1/2.</text>
</comment>